<reference evidence="5 6" key="1">
    <citation type="submission" date="2018-08" db="EMBL/GenBank/DDBJ databases">
        <title>A genome reference for cultivated species of the human gut microbiota.</title>
        <authorList>
            <person name="Zou Y."/>
            <person name="Xue W."/>
            <person name="Luo G."/>
        </authorList>
    </citation>
    <scope>NUCLEOTIDE SEQUENCE [LARGE SCALE GENOMIC DNA]</scope>
    <source>
        <strain evidence="5 6">AF04-15</strain>
    </source>
</reference>
<dbReference type="Gene3D" id="3.80.10.10">
    <property type="entry name" value="Ribonuclease Inhibitor"/>
    <property type="match status" value="1"/>
</dbReference>
<dbReference type="GO" id="GO:0004674">
    <property type="term" value="F:protein serine/threonine kinase activity"/>
    <property type="evidence" value="ECO:0007669"/>
    <property type="project" value="UniProtKB-KW"/>
</dbReference>
<dbReference type="SUPFAM" id="SSF52058">
    <property type="entry name" value="L domain-like"/>
    <property type="match status" value="1"/>
</dbReference>
<dbReference type="EMBL" id="QSBM01000017">
    <property type="protein sequence ID" value="RGX26020.1"/>
    <property type="molecule type" value="Genomic_DNA"/>
</dbReference>
<dbReference type="PROSITE" id="PS00107">
    <property type="entry name" value="PROTEIN_KINASE_ATP"/>
    <property type="match status" value="1"/>
</dbReference>
<dbReference type="PROSITE" id="PS50011">
    <property type="entry name" value="PROTEIN_KINASE_DOM"/>
    <property type="match status" value="1"/>
</dbReference>
<dbReference type="Pfam" id="PF00069">
    <property type="entry name" value="Pkinase"/>
    <property type="match status" value="1"/>
</dbReference>
<keyword evidence="3" id="KW-1133">Transmembrane helix</keyword>
<dbReference type="InterPro" id="IPR026906">
    <property type="entry name" value="LRR_5"/>
</dbReference>
<feature type="binding site" evidence="1">
    <location>
        <position position="67"/>
    </location>
    <ligand>
        <name>ATP</name>
        <dbReference type="ChEBI" id="CHEBI:30616"/>
    </ligand>
</feature>
<keyword evidence="3" id="KW-0812">Transmembrane</keyword>
<evidence type="ECO:0000256" key="2">
    <source>
        <dbReference type="SAM" id="MobiDB-lite"/>
    </source>
</evidence>
<dbReference type="PANTHER" id="PTHR45661:SF3">
    <property type="entry name" value="IG-LIKE DOMAIN-CONTAINING PROTEIN"/>
    <property type="match status" value="1"/>
</dbReference>
<dbReference type="Gene3D" id="3.40.50.12480">
    <property type="match status" value="1"/>
</dbReference>
<dbReference type="CDD" id="cd14014">
    <property type="entry name" value="STKc_PknB_like"/>
    <property type="match status" value="1"/>
</dbReference>
<dbReference type="AlphaFoldDB" id="A0A413FAR1"/>
<proteinExistence type="predicted"/>
<dbReference type="SUPFAM" id="SSF56112">
    <property type="entry name" value="Protein kinase-like (PK-like)"/>
    <property type="match status" value="1"/>
</dbReference>
<evidence type="ECO:0000256" key="3">
    <source>
        <dbReference type="SAM" id="Phobius"/>
    </source>
</evidence>
<organism evidence="5 6">
    <name type="scientific">Enterocloster asparagiformis</name>
    <dbReference type="NCBI Taxonomy" id="333367"/>
    <lineage>
        <taxon>Bacteria</taxon>
        <taxon>Bacillati</taxon>
        <taxon>Bacillota</taxon>
        <taxon>Clostridia</taxon>
        <taxon>Lachnospirales</taxon>
        <taxon>Lachnospiraceae</taxon>
        <taxon>Enterocloster</taxon>
    </lineage>
</organism>
<accession>A0A413FAR1</accession>
<dbReference type="PROSITE" id="PS00109">
    <property type="entry name" value="PROTEIN_KINASE_TYR"/>
    <property type="match status" value="1"/>
</dbReference>
<evidence type="ECO:0000256" key="1">
    <source>
        <dbReference type="PROSITE-ProRule" id="PRU10141"/>
    </source>
</evidence>
<comment type="caution">
    <text evidence="5">The sequence shown here is derived from an EMBL/GenBank/DDBJ whole genome shotgun (WGS) entry which is preliminary data.</text>
</comment>
<dbReference type="InterPro" id="IPR008266">
    <property type="entry name" value="Tyr_kinase_AS"/>
</dbReference>
<feature type="region of interest" description="Disordered" evidence="2">
    <location>
        <begin position="317"/>
        <end position="359"/>
    </location>
</feature>
<dbReference type="InterPro" id="IPR011009">
    <property type="entry name" value="Kinase-like_dom_sf"/>
</dbReference>
<evidence type="ECO:0000313" key="6">
    <source>
        <dbReference type="Proteomes" id="UP000283880"/>
    </source>
</evidence>
<dbReference type="PANTHER" id="PTHR45661">
    <property type="entry name" value="SURFACE ANTIGEN"/>
    <property type="match status" value="1"/>
</dbReference>
<gene>
    <name evidence="5" type="ORF">DWV29_20125</name>
</gene>
<keyword evidence="5" id="KW-0808">Transferase</keyword>
<dbReference type="GO" id="GO:0005524">
    <property type="term" value="F:ATP binding"/>
    <property type="evidence" value="ECO:0007669"/>
    <property type="project" value="UniProtKB-UniRule"/>
</dbReference>
<feature type="transmembrane region" description="Helical" evidence="3">
    <location>
        <begin position="368"/>
        <end position="389"/>
    </location>
</feature>
<dbReference type="InterPro" id="IPR053139">
    <property type="entry name" value="Surface_bspA-like"/>
</dbReference>
<dbReference type="InterPro" id="IPR032675">
    <property type="entry name" value="LRR_dom_sf"/>
</dbReference>
<protein>
    <submittedName>
        <fullName evidence="5">Serine/threonine protein kinase</fullName>
    </submittedName>
</protein>
<evidence type="ECO:0000313" key="5">
    <source>
        <dbReference type="EMBL" id="RGX26020.1"/>
    </source>
</evidence>
<dbReference type="Pfam" id="PF13306">
    <property type="entry name" value="LRR_5"/>
    <property type="match status" value="2"/>
</dbReference>
<dbReference type="InterPro" id="IPR000719">
    <property type="entry name" value="Prot_kinase_dom"/>
</dbReference>
<keyword evidence="1" id="KW-0547">Nucleotide-binding</keyword>
<evidence type="ECO:0000259" key="4">
    <source>
        <dbReference type="PROSITE" id="PS50011"/>
    </source>
</evidence>
<name>A0A413FAR1_9FIRM</name>
<keyword evidence="1" id="KW-0067">ATP-binding</keyword>
<feature type="compositionally biased region" description="Basic and acidic residues" evidence="2">
    <location>
        <begin position="341"/>
        <end position="356"/>
    </location>
</feature>
<dbReference type="Proteomes" id="UP000283880">
    <property type="component" value="Unassembled WGS sequence"/>
</dbReference>
<dbReference type="Gene3D" id="3.30.200.20">
    <property type="entry name" value="Phosphorylase Kinase, domain 1"/>
    <property type="match status" value="1"/>
</dbReference>
<feature type="domain" description="Protein kinase" evidence="4">
    <location>
        <begin position="38"/>
        <end position="323"/>
    </location>
</feature>
<keyword evidence="3" id="KW-0472">Membrane</keyword>
<dbReference type="Gene3D" id="1.10.510.10">
    <property type="entry name" value="Transferase(Phosphotransferase) domain 1"/>
    <property type="match status" value="1"/>
</dbReference>
<sequence>MEELKPGDQFCPHCGYEPDSDIQPPNALKRDTLLRDRYYIGNVIGQGGFGITYVGWDLTLEMKVAIKEYFPSGSATRTNSLSNQIQWDFTGNGKANWSEGMERFLKEARKMAKLDSVPAIVRVRDAFAENQTAYIVMDFVEGDTLKTYLLGHGVLRYEECMTLLSPILDSLAVIHDRGFIHRDISPDNIMLQPDGTARLLDMGAAVDVEANDGHASMAVVKKNFSAPEQYMESESLGSWTDVYAMAATIYYSITGKAVPEALEREFKKTPLYFDPAFNIPAHVIGALRDGLELHAENRIRDMRELKRRLTAPVEDTVPTMPFQAGPIPTPVVEETQSTGQPERKVESGQDLKEKQPPRPGRLKRTLKIVLITIGALFAMSVLTVFYYAFQGIGDAASASVQTSATTQAETTEEAVAAQTTEAADTANHMGEQMESAVQTTAAEERADLSRFYKVEPSELTYKPTEDGSGMILISYMVEEEKPYIKLPDEIDGLPVVELGEFLFKENKTLEEVILPEHLEIIGTQAFGFCSGIKQIQLPEGLKKIGEFAFWETSIQELTIPSSVDDLDRTNLRKMQVKIAEGNSKYEVVDGVLYTDGNKLVAFPEDREGTFIIPSNIEIIGEQAFRDTSLKSITIPGTVRVVEEHAFLGGHSLEEIVIEEGVEELNQYAFRDCTALRKITIPGSVKELGAGAFLECTGLEDVLIEDGTGKLGDNCFQGCTSLSHILIPSSVKVIGEFAFYDCGSLEVVGVSGDCQIDPTAFSAEVQIIRLS</sequence>
<dbReference type="OrthoDB" id="9788659at2"/>
<dbReference type="InterPro" id="IPR017441">
    <property type="entry name" value="Protein_kinase_ATP_BS"/>
</dbReference>
<keyword evidence="5" id="KW-0723">Serine/threonine-protein kinase</keyword>
<keyword evidence="5" id="KW-0418">Kinase</keyword>